<dbReference type="RefSeq" id="WP_066518753.1">
    <property type="nucleotide sequence ID" value="NZ_CABMOF010000001.1"/>
</dbReference>
<dbReference type="CDD" id="cd01092">
    <property type="entry name" value="APP-like"/>
    <property type="match status" value="1"/>
</dbReference>
<organism evidence="3 4">
    <name type="scientific">Christensenella minuta</name>
    <dbReference type="NCBI Taxonomy" id="626937"/>
    <lineage>
        <taxon>Bacteria</taxon>
        <taxon>Bacillati</taxon>
        <taxon>Bacillota</taxon>
        <taxon>Clostridia</taxon>
        <taxon>Christensenellales</taxon>
        <taxon>Christensenellaceae</taxon>
        <taxon>Christensenella</taxon>
    </lineage>
</organism>
<evidence type="ECO:0000313" key="4">
    <source>
        <dbReference type="Proteomes" id="UP000070366"/>
    </source>
</evidence>
<feature type="domain" description="Creatinase N-terminal" evidence="2">
    <location>
        <begin position="12"/>
        <end position="129"/>
    </location>
</feature>
<dbReference type="OrthoDB" id="9806388at2"/>
<dbReference type="InterPro" id="IPR001714">
    <property type="entry name" value="Pept_M24_MAP"/>
</dbReference>
<comment type="caution">
    <text evidence="3">The sequence shown here is derived from an EMBL/GenBank/DDBJ whole genome shotgun (WGS) entry which is preliminary data.</text>
</comment>
<dbReference type="PATRIC" id="fig|626937.4.peg.2254"/>
<dbReference type="SUPFAM" id="SSF53092">
    <property type="entry name" value="Creatinase/prolidase N-terminal domain"/>
    <property type="match status" value="1"/>
</dbReference>
<dbReference type="AlphaFoldDB" id="A0A136Q2X4"/>
<dbReference type="Pfam" id="PF00557">
    <property type="entry name" value="Peptidase_M24"/>
    <property type="match status" value="1"/>
</dbReference>
<name>A0A136Q2X4_9FIRM</name>
<proteinExistence type="predicted"/>
<dbReference type="KEGG" id="cmiu:B1H56_03885"/>
<dbReference type="Gene3D" id="3.40.350.10">
    <property type="entry name" value="Creatinase/prolidase N-terminal domain"/>
    <property type="match status" value="1"/>
</dbReference>
<dbReference type="PANTHER" id="PTHR46112">
    <property type="entry name" value="AMINOPEPTIDASE"/>
    <property type="match status" value="1"/>
</dbReference>
<evidence type="ECO:0000259" key="1">
    <source>
        <dbReference type="Pfam" id="PF00557"/>
    </source>
</evidence>
<dbReference type="GO" id="GO:0008235">
    <property type="term" value="F:metalloexopeptidase activity"/>
    <property type="evidence" value="ECO:0007669"/>
    <property type="project" value="UniProtKB-ARBA"/>
</dbReference>
<protein>
    <submittedName>
        <fullName evidence="3">Putative Xaa-Pro dipeptidase</fullName>
    </submittedName>
</protein>
<dbReference type="InterPro" id="IPR000994">
    <property type="entry name" value="Pept_M24"/>
</dbReference>
<dbReference type="SUPFAM" id="SSF55920">
    <property type="entry name" value="Creatinase/aminopeptidase"/>
    <property type="match status" value="1"/>
</dbReference>
<dbReference type="PANTHER" id="PTHR46112:SF3">
    <property type="entry name" value="AMINOPEPTIDASE YPDF"/>
    <property type="match status" value="1"/>
</dbReference>
<dbReference type="InterPro" id="IPR036005">
    <property type="entry name" value="Creatinase/aminopeptidase-like"/>
</dbReference>
<dbReference type="InterPro" id="IPR050659">
    <property type="entry name" value="Peptidase_M24B"/>
</dbReference>
<sequence>MNQNIIEAIRNTDKADAYLLSSVQNVAYATNFSGDCSQLLITAAGAYFFTDFRYVEQARMEVKNAEVIMTGGGDRLPKINEYLSGNSIRTLGIEKDDVTVRVFEGYQGTFEPYYSYVDIAENLLVLRMVKTEDELAKIKKAAKANEVALTETLPFIKPGVSELDVRAELEYRMQRQGMDLAFPTIVAAGLNSALPHATPSGYQLHEGDLLTIDFGCRYQGYCSDMTRTFGIGNIDGQRKKIYDIVKHAQESAAVAAVPGADTLAVDAIARDIIAGHGYGEYYDHGTGHGVGRFIHELPVLNPRTSSVLEENMVYTVEPGIYIPGIGGVRIEDMHIGGQGSAYTFTKDLILL</sequence>
<dbReference type="Pfam" id="PF01321">
    <property type="entry name" value="Creatinase_N"/>
    <property type="match status" value="1"/>
</dbReference>
<dbReference type="GO" id="GO:0004177">
    <property type="term" value="F:aminopeptidase activity"/>
    <property type="evidence" value="ECO:0007669"/>
    <property type="project" value="UniProtKB-ARBA"/>
</dbReference>
<gene>
    <name evidence="3" type="ORF">HMPREF3293_02287</name>
</gene>
<evidence type="ECO:0000313" key="3">
    <source>
        <dbReference type="EMBL" id="KXK65038.1"/>
    </source>
</evidence>
<dbReference type="Proteomes" id="UP000070366">
    <property type="component" value="Unassembled WGS sequence"/>
</dbReference>
<dbReference type="InterPro" id="IPR000587">
    <property type="entry name" value="Creatinase_N"/>
</dbReference>
<reference evidence="3 4" key="1">
    <citation type="submission" date="2016-02" db="EMBL/GenBank/DDBJ databases">
        <authorList>
            <person name="Wen L."/>
            <person name="He K."/>
            <person name="Yang H."/>
        </authorList>
    </citation>
    <scope>NUCLEOTIDE SEQUENCE [LARGE SCALE GENOMIC DNA]</scope>
    <source>
        <strain evidence="3 4">DSM 22607</strain>
    </source>
</reference>
<dbReference type="InterPro" id="IPR029149">
    <property type="entry name" value="Creatin/AminoP/Spt16_N"/>
</dbReference>
<dbReference type="Gene3D" id="3.90.230.10">
    <property type="entry name" value="Creatinase/methionine aminopeptidase superfamily"/>
    <property type="match status" value="1"/>
</dbReference>
<dbReference type="EMBL" id="LSZW01000063">
    <property type="protein sequence ID" value="KXK65038.1"/>
    <property type="molecule type" value="Genomic_DNA"/>
</dbReference>
<dbReference type="PRINTS" id="PR00599">
    <property type="entry name" value="MAPEPTIDASE"/>
</dbReference>
<keyword evidence="4" id="KW-1185">Reference proteome</keyword>
<dbReference type="STRING" id="626937.HMPREF3293_02287"/>
<evidence type="ECO:0000259" key="2">
    <source>
        <dbReference type="Pfam" id="PF01321"/>
    </source>
</evidence>
<accession>A0A136Q2X4</accession>
<feature type="domain" description="Peptidase M24" evidence="1">
    <location>
        <begin position="137"/>
        <end position="333"/>
    </location>
</feature>